<dbReference type="Pfam" id="PF24968">
    <property type="entry name" value="DUF7770"/>
    <property type="match status" value="1"/>
</dbReference>
<organism evidence="2 3">
    <name type="scientific">Aspergillus leporis</name>
    <dbReference type="NCBI Taxonomy" id="41062"/>
    <lineage>
        <taxon>Eukaryota</taxon>
        <taxon>Fungi</taxon>
        <taxon>Dikarya</taxon>
        <taxon>Ascomycota</taxon>
        <taxon>Pezizomycotina</taxon>
        <taxon>Eurotiomycetes</taxon>
        <taxon>Eurotiomycetidae</taxon>
        <taxon>Eurotiales</taxon>
        <taxon>Aspergillaceae</taxon>
        <taxon>Aspergillus</taxon>
        <taxon>Aspergillus subgen. Circumdati</taxon>
    </lineage>
</organism>
<reference evidence="2 3" key="1">
    <citation type="submission" date="2019-04" db="EMBL/GenBank/DDBJ databases">
        <title>Friends and foes A comparative genomics study of 23 Aspergillus species from section Flavi.</title>
        <authorList>
            <consortium name="DOE Joint Genome Institute"/>
            <person name="Kjaerbolling I."/>
            <person name="Vesth T."/>
            <person name="Frisvad J.C."/>
            <person name="Nybo J.L."/>
            <person name="Theobald S."/>
            <person name="Kildgaard S."/>
            <person name="Isbrandt T."/>
            <person name="Kuo A."/>
            <person name="Sato A."/>
            <person name="Lyhne E.K."/>
            <person name="Kogle M.E."/>
            <person name="Wiebenga A."/>
            <person name="Kun R.S."/>
            <person name="Lubbers R.J."/>
            <person name="Makela M.R."/>
            <person name="Barry K."/>
            <person name="Chovatia M."/>
            <person name="Clum A."/>
            <person name="Daum C."/>
            <person name="Haridas S."/>
            <person name="He G."/>
            <person name="LaButti K."/>
            <person name="Lipzen A."/>
            <person name="Mondo S."/>
            <person name="Riley R."/>
            <person name="Salamov A."/>
            <person name="Simmons B.A."/>
            <person name="Magnuson J.K."/>
            <person name="Henrissat B."/>
            <person name="Mortensen U.H."/>
            <person name="Larsen T.O."/>
            <person name="Devries R.P."/>
            <person name="Grigoriev I.V."/>
            <person name="Machida M."/>
            <person name="Baker S.E."/>
            <person name="Andersen M.R."/>
        </authorList>
    </citation>
    <scope>NUCLEOTIDE SEQUENCE [LARGE SCALE GENOMIC DNA]</scope>
    <source>
        <strain evidence="2 3">CBS 151.66</strain>
    </source>
</reference>
<feature type="domain" description="DUF7770" evidence="1">
    <location>
        <begin position="35"/>
        <end position="181"/>
    </location>
</feature>
<proteinExistence type="predicted"/>
<protein>
    <recommendedName>
        <fullName evidence="1">DUF7770 domain-containing protein</fullName>
    </recommendedName>
</protein>
<dbReference type="EMBL" id="ML732153">
    <property type="protein sequence ID" value="KAB8079075.1"/>
    <property type="molecule type" value="Genomic_DNA"/>
</dbReference>
<keyword evidence="3" id="KW-1185">Reference proteome</keyword>
<accession>A0A5N5XFX0</accession>
<evidence type="ECO:0000313" key="2">
    <source>
        <dbReference type="EMBL" id="KAB8079075.1"/>
    </source>
</evidence>
<evidence type="ECO:0000259" key="1">
    <source>
        <dbReference type="Pfam" id="PF24968"/>
    </source>
</evidence>
<dbReference type="AlphaFoldDB" id="A0A5N5XFX0"/>
<name>A0A5N5XFX0_9EURO</name>
<dbReference type="Proteomes" id="UP000326565">
    <property type="component" value="Unassembled WGS sequence"/>
</dbReference>
<gene>
    <name evidence="2" type="ORF">BDV29DRAFT_152205</name>
</gene>
<evidence type="ECO:0000313" key="3">
    <source>
        <dbReference type="Proteomes" id="UP000326565"/>
    </source>
</evidence>
<dbReference type="InterPro" id="IPR056672">
    <property type="entry name" value="DUF7770"/>
</dbReference>
<sequence length="181" mass="20128">MTFQPFHYIPQSYKSQILFTQAHHILAAPHAQVPVSTIPRRTNHWCFYLATSPTTSVALDCQPSHTVPGSILRDGSKAYVILSELNTTAGPDALLEHAVVLDVKPGLTVRDVVDVLVEEGRERYEFDKDGVGCRFWVTGQLELLLQAGVLVDHVQVEEAMGAVQRLWPEGVDLMLDQGAYY</sequence>
<dbReference type="OrthoDB" id="3527137at2759"/>